<proteinExistence type="predicted"/>
<protein>
    <submittedName>
        <fullName evidence="1">Uncharacterized protein</fullName>
    </submittedName>
</protein>
<sequence>MTSITITYDYNNDADINETLEVLVALGELNYCVESRPSKGSLQLKKVHQEVVSMDLLDRIAAAEQKITDDSILLTKTAVEFEGLTKSPVLSRPAPRVFCIGGEYIVAYSKYDAVNFLVKRDRLPHKDIDAKFSHESTIDQSSALMPSYMVKGKFKEELTLDFPSGVRAEWINGDCYYDLMFDYVINMVDFMEPFKLASIETIYGETKVVYTNIIPNVVEGHLSEKGE</sequence>
<organism evidence="1 2">
    <name type="scientific">Bacillus phage B5S</name>
    <dbReference type="NCBI Taxonomy" id="1126949"/>
    <lineage>
        <taxon>Viruses</taxon>
        <taxon>Duplodnaviria</taxon>
        <taxon>Heunggongvirae</taxon>
        <taxon>Uroviricota</taxon>
        <taxon>Caudoviricetes</taxon>
        <taxon>Herelleviridae</taxon>
        <taxon>Bastillevirinae</taxon>
        <taxon>Bequatrovirus</taxon>
        <taxon>Bequatrovirus B4</taxon>
    </lineage>
</organism>
<dbReference type="EMBL" id="JN797796">
    <property type="protein sequence ID" value="AEW47394.1"/>
    <property type="molecule type" value="Genomic_DNA"/>
</dbReference>
<dbReference type="Proteomes" id="UP000006291">
    <property type="component" value="Segment"/>
</dbReference>
<evidence type="ECO:0000313" key="1">
    <source>
        <dbReference type="EMBL" id="AEW47394.1"/>
    </source>
</evidence>
<name>J9PRH4_9CAUD</name>
<accession>J9PRH4</accession>
<evidence type="ECO:0000313" key="2">
    <source>
        <dbReference type="Proteomes" id="UP000006291"/>
    </source>
</evidence>
<reference evidence="1 2" key="1">
    <citation type="submission" date="2011-09" db="EMBL/GenBank/DDBJ databases">
        <title>Complete Genome Sequence of Bacillus cereus Bacteriophage B5S.</title>
        <authorList>
            <person name="Lee J.-H."/>
            <person name="Shin H."/>
            <person name="Son B."/>
            <person name="Ryu S."/>
        </authorList>
    </citation>
    <scope>NUCLEOTIDE SEQUENCE [LARGE SCALE GENOMIC DNA]</scope>
</reference>
<gene>
    <name evidence="1" type="ORF">B5S_0160</name>
</gene>